<gene>
    <name evidence="8" type="ORF">RS81_01614</name>
</gene>
<evidence type="ECO:0000256" key="3">
    <source>
        <dbReference type="ARBA" id="ARBA00022729"/>
    </source>
</evidence>
<keyword evidence="5" id="KW-1133">Transmembrane helix</keyword>
<feature type="signal peptide" evidence="6">
    <location>
        <begin position="1"/>
        <end position="39"/>
    </location>
</feature>
<keyword evidence="1" id="KW-0134">Cell wall</keyword>
<comment type="caution">
    <text evidence="8">The sequence shown here is derived from an EMBL/GenBank/DDBJ whole genome shotgun (WGS) entry which is preliminary data.</text>
</comment>
<dbReference type="Pfam" id="PF20597">
    <property type="entry name" value="pAdhesive_15"/>
    <property type="match status" value="1"/>
</dbReference>
<feature type="chain" id="PRO_5005633897" description="Gram-positive cocci surface proteins LPxTG domain-containing protein" evidence="6">
    <location>
        <begin position="40"/>
        <end position="1095"/>
    </location>
</feature>
<dbReference type="InterPro" id="IPR019931">
    <property type="entry name" value="LPXTG_anchor"/>
</dbReference>
<evidence type="ECO:0000256" key="4">
    <source>
        <dbReference type="ARBA" id="ARBA00023088"/>
    </source>
</evidence>
<evidence type="ECO:0000313" key="8">
    <source>
        <dbReference type="EMBL" id="KJL40530.1"/>
    </source>
</evidence>
<proteinExistence type="predicted"/>
<keyword evidence="5" id="KW-0472">Membrane</keyword>
<feature type="domain" description="Gram-positive cocci surface proteins LPxTG" evidence="7">
    <location>
        <begin position="1060"/>
        <end position="1095"/>
    </location>
</feature>
<dbReference type="EMBL" id="JYIZ01000046">
    <property type="protein sequence ID" value="KJL40530.1"/>
    <property type="molecule type" value="Genomic_DNA"/>
</dbReference>
<dbReference type="RefSeq" id="WP_084613500.1">
    <property type="nucleotide sequence ID" value="NZ_BAAAUP010000003.1"/>
</dbReference>
<keyword evidence="3 6" id="KW-0732">Signal</keyword>
<name>A0A0M2H951_9MICO</name>
<keyword evidence="4" id="KW-0572">Peptidoglycan-anchor</keyword>
<dbReference type="Proteomes" id="UP000033956">
    <property type="component" value="Unassembled WGS sequence"/>
</dbReference>
<dbReference type="OrthoDB" id="3257943at2"/>
<keyword evidence="2" id="KW-0964">Secreted</keyword>
<evidence type="ECO:0000313" key="9">
    <source>
        <dbReference type="Proteomes" id="UP000033956"/>
    </source>
</evidence>
<sequence length="1095" mass="113289">MHARRRTPMRTWLAALTAAALAVSGAVVVDVASAPPARAAYPDSFNPFSMNGGFTVYAREDALLQNQETEGSIAVGGTSTVQGSSGQYTIIHVSAGTGDYDLPTVDGDPTRYLVGSHSADSTGILAVTSAGTSNTALWGDVKMVERDGPWQAFARADWIRLNENPSNVDQTPLIDATHQTYPASATPPSGSDGQNSVYTANTGATAVADYVEANAEASYDDASDCLDGLSDVGYPVGVAQDAGSRVVLEPLSADRPNIVDYADIAGTALIQYSPGPTPGVANPLIIRVPAGTTEVIGARSDPQGAYSPYIFWDLSALTGDVTVTAAEGRMDGSVYAPEAAVTINAAPLDGQVLGRDVTLLGGEVHSFLFAGEITCDADSGTFEVRKEIEGIDPADIPEGTTFTVNYTATLPDGAEVTGSLELLADGTPVPAGEDFPIGTIVVFEEVEPASVPGYTWTDLTISPGSVEIGAGTNPVITVTNTAEAQPTGTFSVAKVVEGFDGEIVGTVDVDWLARFEGATVGQGVLQVPLDGAPVPVGVDLPVGSIVFVDEVLSSLPAVPGYEWGDVTWSPGSVFEITEAGTTVAATVTNTLQPVAPRSTASIVKVGDDPDMAGYGFSVTYSLLPGDAPPTTIPLPIGDPVEIELDPAAETMVITENPPTLDGQPVDVSGWDDPIFRVRVGTVVQDYSAPFGESVELPIAGEGRVSIVVRNSLKHGSFTIAKEFEQITGEQIPPGVGFAVQWTATTPGGDEWTGVIRVPADGTPTGPVDADGEPLTFPYGTVITYEELTAPGVRGVVWDTQTFAPDSLVIGDGDQAVVTATLTNGASRQSGTFLVTKDVVGIDPDELLTDTFTIDYTAHDPLGGTSTGSFALPADGTPAGPTDDGAPTQFPVGTVITLAEVAPADDALPPGYAWGAATWSPSDSLVIRSGEVAQVEVTNSVEEYTQWAGTKVVDGDGASALPAGTAFPVDWWWDYEPQPQIAVEPNVTLYSPWFPVGSIIELREAGLPDIVGVDWGTPVWTVDGEVLPTESDGRVVLPADAVRNQGVATLTLTNYADAQELPATGGGGMSPILPLGALAAILTGAALLVVRRTARA</sequence>
<dbReference type="NCBIfam" id="TIGR04215">
    <property type="entry name" value="choice_anch_A"/>
    <property type="match status" value="1"/>
</dbReference>
<evidence type="ECO:0000259" key="7">
    <source>
        <dbReference type="PROSITE" id="PS50847"/>
    </source>
</evidence>
<evidence type="ECO:0000256" key="2">
    <source>
        <dbReference type="ARBA" id="ARBA00022525"/>
    </source>
</evidence>
<protein>
    <recommendedName>
        <fullName evidence="7">Gram-positive cocci surface proteins LPxTG domain-containing protein</fullName>
    </recommendedName>
</protein>
<dbReference type="PATRIC" id="fig|92835.4.peg.1633"/>
<organism evidence="8 9">
    <name type="scientific">Microbacterium terrae</name>
    <dbReference type="NCBI Taxonomy" id="69369"/>
    <lineage>
        <taxon>Bacteria</taxon>
        <taxon>Bacillati</taxon>
        <taxon>Actinomycetota</taxon>
        <taxon>Actinomycetes</taxon>
        <taxon>Micrococcales</taxon>
        <taxon>Microbacteriaceae</taxon>
        <taxon>Microbacterium</taxon>
    </lineage>
</organism>
<evidence type="ECO:0000256" key="6">
    <source>
        <dbReference type="SAM" id="SignalP"/>
    </source>
</evidence>
<dbReference type="InterPro" id="IPR026588">
    <property type="entry name" value="Choice_anch_A"/>
</dbReference>
<feature type="transmembrane region" description="Helical" evidence="5">
    <location>
        <begin position="1071"/>
        <end position="1089"/>
    </location>
</feature>
<dbReference type="PROSITE" id="PS50847">
    <property type="entry name" value="GRAM_POS_ANCHORING"/>
    <property type="match status" value="1"/>
</dbReference>
<dbReference type="STRING" id="92835.RS81_01614"/>
<evidence type="ECO:0000256" key="1">
    <source>
        <dbReference type="ARBA" id="ARBA00022512"/>
    </source>
</evidence>
<keyword evidence="5" id="KW-0812">Transmembrane</keyword>
<dbReference type="InterPro" id="IPR046022">
    <property type="entry name" value="DUF5979"/>
</dbReference>
<keyword evidence="9" id="KW-1185">Reference proteome</keyword>
<evidence type="ECO:0000256" key="5">
    <source>
        <dbReference type="SAM" id="Phobius"/>
    </source>
</evidence>
<reference evidence="8 9" key="1">
    <citation type="submission" date="2015-02" db="EMBL/GenBank/DDBJ databases">
        <title>Draft genome sequences of ten Microbacterium spp. with emphasis on heavy metal contaminated environments.</title>
        <authorList>
            <person name="Corretto E."/>
        </authorList>
    </citation>
    <scope>NUCLEOTIDE SEQUENCE [LARGE SCALE GENOMIC DNA]</scope>
    <source>
        <strain evidence="8 9">DSM 12510</strain>
    </source>
</reference>
<dbReference type="Pfam" id="PF19407">
    <property type="entry name" value="DUF5979"/>
    <property type="match status" value="4"/>
</dbReference>
<dbReference type="AlphaFoldDB" id="A0A0M2H951"/>
<accession>A0A0M2H951</accession>